<comment type="caution">
    <text evidence="1">The sequence shown here is derived from an EMBL/GenBank/DDBJ whole genome shotgun (WGS) entry which is preliminary data.</text>
</comment>
<dbReference type="Proteomes" id="UP000827872">
    <property type="component" value="Linkage Group LG01"/>
</dbReference>
<organism evidence="1 2">
    <name type="scientific">Sphaerodactylus townsendi</name>
    <dbReference type="NCBI Taxonomy" id="933632"/>
    <lineage>
        <taxon>Eukaryota</taxon>
        <taxon>Metazoa</taxon>
        <taxon>Chordata</taxon>
        <taxon>Craniata</taxon>
        <taxon>Vertebrata</taxon>
        <taxon>Euteleostomi</taxon>
        <taxon>Lepidosauria</taxon>
        <taxon>Squamata</taxon>
        <taxon>Bifurcata</taxon>
        <taxon>Gekkota</taxon>
        <taxon>Sphaerodactylidae</taxon>
        <taxon>Sphaerodactylus</taxon>
    </lineage>
</organism>
<proteinExistence type="predicted"/>
<protein>
    <submittedName>
        <fullName evidence="1">Uncharacterized protein</fullName>
    </submittedName>
</protein>
<evidence type="ECO:0000313" key="2">
    <source>
        <dbReference type="Proteomes" id="UP000827872"/>
    </source>
</evidence>
<evidence type="ECO:0000313" key="1">
    <source>
        <dbReference type="EMBL" id="KAH8015470.1"/>
    </source>
</evidence>
<sequence length="88" mass="10265">MFLDWGRATPKLDVSRVSKRNLFVLFQELCAKMDRKDLQKLTVYSEAKEAADTYQSAKRGFFWAVQEMGYGSWICKPQEEKTFCLAEV</sequence>
<reference evidence="1" key="1">
    <citation type="submission" date="2021-08" db="EMBL/GenBank/DDBJ databases">
        <title>The first chromosome-level gecko genome reveals the dynamic sex chromosomes of Neotropical dwarf geckos (Sphaerodactylidae: Sphaerodactylus).</title>
        <authorList>
            <person name="Pinto B.J."/>
            <person name="Keating S.E."/>
            <person name="Gamble T."/>
        </authorList>
    </citation>
    <scope>NUCLEOTIDE SEQUENCE</scope>
    <source>
        <strain evidence="1">TG3544</strain>
    </source>
</reference>
<accession>A0ACB8G6S5</accession>
<gene>
    <name evidence="1" type="ORF">K3G42_004318</name>
</gene>
<keyword evidence="2" id="KW-1185">Reference proteome</keyword>
<name>A0ACB8G6S5_9SAUR</name>
<dbReference type="EMBL" id="CM037614">
    <property type="protein sequence ID" value="KAH8015470.1"/>
    <property type="molecule type" value="Genomic_DNA"/>
</dbReference>